<evidence type="ECO:0000259" key="2">
    <source>
        <dbReference type="PROSITE" id="PS50112"/>
    </source>
</evidence>
<dbReference type="InterPro" id="IPR035965">
    <property type="entry name" value="PAS-like_dom_sf"/>
</dbReference>
<feature type="region of interest" description="Disordered" evidence="1">
    <location>
        <begin position="514"/>
        <end position="534"/>
    </location>
</feature>
<dbReference type="PROSITE" id="PS50112">
    <property type="entry name" value="PAS"/>
    <property type="match status" value="1"/>
</dbReference>
<comment type="caution">
    <text evidence="3">The sequence shown here is derived from an EMBL/GenBank/DDBJ whole genome shotgun (WGS) entry which is preliminary data.</text>
</comment>
<dbReference type="Proteomes" id="UP001172673">
    <property type="component" value="Unassembled WGS sequence"/>
</dbReference>
<dbReference type="SUPFAM" id="SSF55785">
    <property type="entry name" value="PYP-like sensor domain (PAS domain)"/>
    <property type="match status" value="1"/>
</dbReference>
<feature type="domain" description="PAS" evidence="2">
    <location>
        <begin position="1"/>
        <end position="48"/>
    </location>
</feature>
<feature type="compositionally biased region" description="Polar residues" evidence="1">
    <location>
        <begin position="354"/>
        <end position="364"/>
    </location>
</feature>
<keyword evidence="4" id="KW-1185">Reference proteome</keyword>
<feature type="compositionally biased region" description="Polar residues" evidence="1">
    <location>
        <begin position="257"/>
        <end position="267"/>
    </location>
</feature>
<evidence type="ECO:0000313" key="3">
    <source>
        <dbReference type="EMBL" id="KAJ9606890.1"/>
    </source>
</evidence>
<dbReference type="NCBIfam" id="TIGR00229">
    <property type="entry name" value="sensory_box"/>
    <property type="match status" value="1"/>
</dbReference>
<feature type="region of interest" description="Disordered" evidence="1">
    <location>
        <begin position="229"/>
        <end position="300"/>
    </location>
</feature>
<feature type="region of interest" description="Disordered" evidence="1">
    <location>
        <begin position="314"/>
        <end position="342"/>
    </location>
</feature>
<proteinExistence type="predicted"/>
<dbReference type="AlphaFoldDB" id="A0AA38X5C5"/>
<feature type="region of interest" description="Disordered" evidence="1">
    <location>
        <begin position="547"/>
        <end position="610"/>
    </location>
</feature>
<protein>
    <recommendedName>
        <fullName evidence="2">PAS domain-containing protein</fullName>
    </recommendedName>
</protein>
<evidence type="ECO:0000256" key="1">
    <source>
        <dbReference type="SAM" id="MobiDB-lite"/>
    </source>
</evidence>
<dbReference type="Pfam" id="PF13426">
    <property type="entry name" value="PAS_9"/>
    <property type="match status" value="1"/>
</dbReference>
<feature type="compositionally biased region" description="Acidic residues" evidence="1">
    <location>
        <begin position="236"/>
        <end position="245"/>
    </location>
</feature>
<dbReference type="EMBL" id="JAPDRK010000013">
    <property type="protein sequence ID" value="KAJ9606890.1"/>
    <property type="molecule type" value="Genomic_DNA"/>
</dbReference>
<dbReference type="InterPro" id="IPR000014">
    <property type="entry name" value="PAS"/>
</dbReference>
<evidence type="ECO:0000313" key="4">
    <source>
        <dbReference type="Proteomes" id="UP001172673"/>
    </source>
</evidence>
<organism evidence="3 4">
    <name type="scientific">Cladophialophora chaetospira</name>
    <dbReference type="NCBI Taxonomy" id="386627"/>
    <lineage>
        <taxon>Eukaryota</taxon>
        <taxon>Fungi</taxon>
        <taxon>Dikarya</taxon>
        <taxon>Ascomycota</taxon>
        <taxon>Pezizomycotina</taxon>
        <taxon>Eurotiomycetes</taxon>
        <taxon>Chaetothyriomycetidae</taxon>
        <taxon>Chaetothyriales</taxon>
        <taxon>Herpotrichiellaceae</taxon>
        <taxon>Cladophialophora</taxon>
    </lineage>
</organism>
<dbReference type="Pfam" id="PF08447">
    <property type="entry name" value="PAS_3"/>
    <property type="match status" value="1"/>
</dbReference>
<reference evidence="3" key="1">
    <citation type="submission" date="2022-10" db="EMBL/GenBank/DDBJ databases">
        <title>Culturing micro-colonial fungi from biological soil crusts in the Mojave desert and describing Neophaeococcomyces mojavensis, and introducing the new genera and species Taxawa tesnikishii.</title>
        <authorList>
            <person name="Kurbessoian T."/>
            <person name="Stajich J.E."/>
        </authorList>
    </citation>
    <scope>NUCLEOTIDE SEQUENCE</scope>
    <source>
        <strain evidence="3">TK_41</strain>
    </source>
</reference>
<dbReference type="Gene3D" id="3.30.450.20">
    <property type="entry name" value="PAS domain"/>
    <property type="match status" value="1"/>
</dbReference>
<gene>
    <name evidence="3" type="ORF">H2200_008900</name>
</gene>
<feature type="compositionally biased region" description="Gly residues" evidence="1">
    <location>
        <begin position="601"/>
        <end position="610"/>
    </location>
</feature>
<dbReference type="CDD" id="cd00130">
    <property type="entry name" value="PAS"/>
    <property type="match status" value="1"/>
</dbReference>
<dbReference type="InterPro" id="IPR013655">
    <property type="entry name" value="PAS_fold_3"/>
</dbReference>
<dbReference type="SMART" id="SM00091">
    <property type="entry name" value="PAS"/>
    <property type="match status" value="2"/>
</dbReference>
<feature type="region of interest" description="Disordered" evidence="1">
    <location>
        <begin position="351"/>
        <end position="370"/>
    </location>
</feature>
<accession>A0AA38X5C5</accession>
<sequence length="610" mass="65418">METVFITIHDLTQDARIKYCSDSVEDILGYLPYEVTGKSCWEYFHPDEIPFARAIQGRGISLDKAAVMTYARVKHKNGDWIGCECSFTVVYDVLVATTAIYRRGPKARQRALDGAGVRRIFSSSPRDPRYHMLQYLSNKFYQEPEIVSPEPRAALFLNRFSRTSTIMFATDGLATILGLQPADVIGKSFYYCIEENCLQDAVKALESAKANDSIAYLRFWYRNPLQEDNRSHVDSIGDEDEDEDGGVSLGNGVSSGPRSSVSMTDASTPRRTEDGAPLSDGQTPPVIGRSSATPVGATGDAQTLGLSDIAESLPSQVDDGLAPPVDESLATHRSSSDQSADMGANARDAIFDQPETSRSSSSATPPEDPGLEIEAVVSCSSDGLVVILRRARPLVPHTLGATEAPYYANGLFASPWAAEPVLPPITHETAVDPAMSSSAPPTADSGFMAAIRDVAVFAWSLTGINGSLAQYAKGTPSHEALPPDGLAIWDPNAQVDPLANERYNGFLGSAHRPWMSSDGDASEEKKDEELGSSDDEVVWKRAHTMTPWRRPKRRAHHDAFGEDGNDGVDGANHYGGRKRATRSFSGSGRGSGSGTHSASGAGSGSASGSS</sequence>
<name>A0AA38X5C5_9EURO</name>